<dbReference type="EMBL" id="BAAFRS010000121">
    <property type="protein sequence ID" value="GAB1222760.1"/>
    <property type="molecule type" value="Genomic_DNA"/>
</dbReference>
<sequence length="470" mass="54881">MQDLLYSYDSDTKKNDNTENTRDEYYKKQFKVKYYLKVVIGVSLFVSIFFLIMRMITIKKSYVCSKGYNSLLVNYEDPPFIDVKNTTQFYTFVDPSYSLTFYGTFIEQQVGGFFNRDILLPKITLNDSRFSFNREFIGCATSGWFDHYKKCERLVISFELNTTEEMIIQPYPVTITIEDPKPTYSMYFSEFSNIGCSSNFTVLVIPLQKQNCYPSITSPSIFCVNSTKENQVKSINFTMSYDENWELMNSYYPFIHQISLCSDNHYEDKQMLPSLINIVEFKNQVYITSRHLNVTQLNYTGKNQKYIIESSHHGIIANVTFYSSIEYHAVIETDRKLEFLAIPFVYKKNDNSFRSSYIAGGFYVNQLSFISYEILPSNTSLSLINVIAPFTFYLDKLPIITINDNPTSIYDYANPTILPFSQFFRYSQTLVSSTNITVQTRELIKSMKDVKSIKIEIPECVDCEYTQYYS</sequence>
<gene>
    <name evidence="2" type="ORF">ENUP19_0121G0117</name>
</gene>
<organism evidence="2 3">
    <name type="scientific">Entamoeba nuttalli</name>
    <dbReference type="NCBI Taxonomy" id="412467"/>
    <lineage>
        <taxon>Eukaryota</taxon>
        <taxon>Amoebozoa</taxon>
        <taxon>Evosea</taxon>
        <taxon>Archamoebae</taxon>
        <taxon>Mastigamoebida</taxon>
        <taxon>Entamoebidae</taxon>
        <taxon>Entamoeba</taxon>
    </lineage>
</organism>
<evidence type="ECO:0008006" key="4">
    <source>
        <dbReference type="Google" id="ProtNLM"/>
    </source>
</evidence>
<dbReference type="Proteomes" id="UP001628156">
    <property type="component" value="Unassembled WGS sequence"/>
</dbReference>
<evidence type="ECO:0000313" key="3">
    <source>
        <dbReference type="Proteomes" id="UP001628156"/>
    </source>
</evidence>
<accession>A0ABQ0DIT4</accession>
<evidence type="ECO:0000313" key="2">
    <source>
        <dbReference type="EMBL" id="GAB1222760.1"/>
    </source>
</evidence>
<comment type="caution">
    <text evidence="2">The sequence shown here is derived from an EMBL/GenBank/DDBJ whole genome shotgun (WGS) entry which is preliminary data.</text>
</comment>
<proteinExistence type="predicted"/>
<keyword evidence="1" id="KW-0472">Membrane</keyword>
<keyword evidence="3" id="KW-1185">Reference proteome</keyword>
<evidence type="ECO:0000256" key="1">
    <source>
        <dbReference type="SAM" id="Phobius"/>
    </source>
</evidence>
<protein>
    <recommendedName>
        <fullName evidence="4">Transmembrane protein</fullName>
    </recommendedName>
</protein>
<keyword evidence="1" id="KW-0812">Transmembrane</keyword>
<name>A0ABQ0DIT4_9EUKA</name>
<feature type="transmembrane region" description="Helical" evidence="1">
    <location>
        <begin position="34"/>
        <end position="56"/>
    </location>
</feature>
<keyword evidence="1" id="KW-1133">Transmembrane helix</keyword>
<reference evidence="2 3" key="1">
    <citation type="journal article" date="2019" name="PLoS Negl. Trop. Dis.">
        <title>Whole genome sequencing of Entamoeba nuttalli reveals mammalian host-related molecular signatures and a novel octapeptide-repeat surface protein.</title>
        <authorList>
            <person name="Tanaka M."/>
            <person name="Makiuchi T."/>
            <person name="Komiyama T."/>
            <person name="Shiina T."/>
            <person name="Osaki K."/>
            <person name="Tachibana H."/>
        </authorList>
    </citation>
    <scope>NUCLEOTIDE SEQUENCE [LARGE SCALE GENOMIC DNA]</scope>
    <source>
        <strain evidence="2 3">P19-061405</strain>
    </source>
</reference>